<accession>A0A7J6MZF1</accession>
<dbReference type="Proteomes" id="UP000541610">
    <property type="component" value="Unassembled WGS sequence"/>
</dbReference>
<name>A0A7J6MZF1_PEROL</name>
<dbReference type="AlphaFoldDB" id="A0A7J6MZF1"/>
<sequence length="134" mass="15309">MTAEESLGGLVSTFGLIAELWAADLHSSVYLVECRSSTDLLTRLEYSFALENFQAVYLRDSPADTVVPLDDIERVEEMLSAFGYRSNHMIMMVVTYRAHIAWVRQLNTVKREGHSVCCLMVIQQEEDDYDDYDS</sequence>
<proteinExistence type="predicted"/>
<protein>
    <submittedName>
        <fullName evidence="1">Uncharacterized protein</fullName>
    </submittedName>
</protein>
<evidence type="ECO:0000313" key="1">
    <source>
        <dbReference type="EMBL" id="KAF4677008.1"/>
    </source>
</evidence>
<organism evidence="1 2">
    <name type="scientific">Perkinsus olseni</name>
    <name type="common">Perkinsus atlanticus</name>
    <dbReference type="NCBI Taxonomy" id="32597"/>
    <lineage>
        <taxon>Eukaryota</taxon>
        <taxon>Sar</taxon>
        <taxon>Alveolata</taxon>
        <taxon>Perkinsozoa</taxon>
        <taxon>Perkinsea</taxon>
        <taxon>Perkinsida</taxon>
        <taxon>Perkinsidae</taxon>
        <taxon>Perkinsus</taxon>
    </lineage>
</organism>
<gene>
    <name evidence="1" type="ORF">FOZ60_000397</name>
</gene>
<evidence type="ECO:0000313" key="2">
    <source>
        <dbReference type="Proteomes" id="UP000541610"/>
    </source>
</evidence>
<comment type="caution">
    <text evidence="1">The sequence shown here is derived from an EMBL/GenBank/DDBJ whole genome shotgun (WGS) entry which is preliminary data.</text>
</comment>
<reference evidence="1 2" key="1">
    <citation type="submission" date="2020-04" db="EMBL/GenBank/DDBJ databases">
        <title>Perkinsus olseni comparative genomics.</title>
        <authorList>
            <person name="Bogema D.R."/>
        </authorList>
    </citation>
    <scope>NUCLEOTIDE SEQUENCE [LARGE SCALE GENOMIC DNA]</scope>
    <source>
        <strain evidence="1">00978-12</strain>
    </source>
</reference>
<dbReference type="EMBL" id="JABANP010001024">
    <property type="protein sequence ID" value="KAF4677008.1"/>
    <property type="molecule type" value="Genomic_DNA"/>
</dbReference>